<keyword evidence="4" id="KW-1185">Reference proteome</keyword>
<dbReference type="AlphaFoldDB" id="A0A152A7W7"/>
<keyword evidence="2" id="KW-0812">Transmembrane</keyword>
<reference evidence="3 4" key="1">
    <citation type="submission" date="2015-12" db="EMBL/GenBank/DDBJ databases">
        <title>Dictyostelia acquired genes for synthesis and detection of signals that induce cell-type specialization by lateral gene transfer from prokaryotes.</title>
        <authorList>
            <person name="Gloeckner G."/>
            <person name="Schaap P."/>
        </authorList>
    </citation>
    <scope>NUCLEOTIDE SEQUENCE [LARGE SCALE GENOMIC DNA]</scope>
    <source>
        <strain evidence="3 4">TK</strain>
    </source>
</reference>
<name>A0A152A7W7_TIELA</name>
<feature type="region of interest" description="Disordered" evidence="1">
    <location>
        <begin position="1"/>
        <end position="28"/>
    </location>
</feature>
<protein>
    <recommendedName>
        <fullName evidence="5">Transmembrane protein</fullName>
    </recommendedName>
</protein>
<evidence type="ECO:0000256" key="2">
    <source>
        <dbReference type="SAM" id="Phobius"/>
    </source>
</evidence>
<evidence type="ECO:0008006" key="5">
    <source>
        <dbReference type="Google" id="ProtNLM"/>
    </source>
</evidence>
<accession>A0A152A7W7</accession>
<dbReference type="EMBL" id="LODT01000004">
    <property type="protein sequence ID" value="KYR02340.1"/>
    <property type="molecule type" value="Genomic_DNA"/>
</dbReference>
<organism evidence="3 4">
    <name type="scientific">Tieghemostelium lacteum</name>
    <name type="common">Slime mold</name>
    <name type="synonym">Dictyostelium lacteum</name>
    <dbReference type="NCBI Taxonomy" id="361077"/>
    <lineage>
        <taxon>Eukaryota</taxon>
        <taxon>Amoebozoa</taxon>
        <taxon>Evosea</taxon>
        <taxon>Eumycetozoa</taxon>
        <taxon>Dictyostelia</taxon>
        <taxon>Dictyosteliales</taxon>
        <taxon>Raperosteliaceae</taxon>
        <taxon>Tieghemostelium</taxon>
    </lineage>
</organism>
<comment type="caution">
    <text evidence="3">The sequence shown here is derived from an EMBL/GenBank/DDBJ whole genome shotgun (WGS) entry which is preliminary data.</text>
</comment>
<proteinExistence type="predicted"/>
<keyword evidence="2" id="KW-1133">Transmembrane helix</keyword>
<keyword evidence="2" id="KW-0472">Membrane</keyword>
<dbReference type="Proteomes" id="UP000076078">
    <property type="component" value="Unassembled WGS sequence"/>
</dbReference>
<evidence type="ECO:0000256" key="1">
    <source>
        <dbReference type="SAM" id="MobiDB-lite"/>
    </source>
</evidence>
<evidence type="ECO:0000313" key="4">
    <source>
        <dbReference type="Proteomes" id="UP000076078"/>
    </source>
</evidence>
<evidence type="ECO:0000313" key="3">
    <source>
        <dbReference type="EMBL" id="KYR02340.1"/>
    </source>
</evidence>
<feature type="transmembrane region" description="Helical" evidence="2">
    <location>
        <begin position="114"/>
        <end position="136"/>
    </location>
</feature>
<sequence length="152" mass="17338">MNQYKINSISSNSGNSLYTGSSPSSLSNSQEFKTQKYLSVSALYDKTFEQESQQQYQQQQQQQHMNRNINQDPNTINNNSSANINSNNRNFKNKSQIMLNNSFSSRFFESIFKYMIRPFLIGVSGSIGISVGYILFDIACEKLKLKLENSSL</sequence>
<dbReference type="OMA" id="IEWAIIV"/>
<gene>
    <name evidence="3" type="ORF">DLAC_11465</name>
</gene>
<feature type="compositionally biased region" description="Low complexity" evidence="1">
    <location>
        <begin position="53"/>
        <end position="87"/>
    </location>
</feature>
<dbReference type="InParanoid" id="A0A152A7W7"/>
<feature type="region of interest" description="Disordered" evidence="1">
    <location>
        <begin position="51"/>
        <end position="87"/>
    </location>
</feature>